<dbReference type="EMBL" id="JOJR01003575">
    <property type="protein sequence ID" value="RCN27747.1"/>
    <property type="molecule type" value="Genomic_DNA"/>
</dbReference>
<dbReference type="Proteomes" id="UP000252519">
    <property type="component" value="Unassembled WGS sequence"/>
</dbReference>
<protein>
    <submittedName>
        <fullName evidence="1">Uncharacterized protein</fullName>
    </submittedName>
</protein>
<organism evidence="1 2">
    <name type="scientific">Ancylostoma caninum</name>
    <name type="common">Dog hookworm</name>
    <dbReference type="NCBI Taxonomy" id="29170"/>
    <lineage>
        <taxon>Eukaryota</taxon>
        <taxon>Metazoa</taxon>
        <taxon>Ecdysozoa</taxon>
        <taxon>Nematoda</taxon>
        <taxon>Chromadorea</taxon>
        <taxon>Rhabditida</taxon>
        <taxon>Rhabditina</taxon>
        <taxon>Rhabditomorpha</taxon>
        <taxon>Strongyloidea</taxon>
        <taxon>Ancylostomatidae</taxon>
        <taxon>Ancylostomatinae</taxon>
        <taxon>Ancylostoma</taxon>
    </lineage>
</organism>
<reference evidence="1 2" key="1">
    <citation type="submission" date="2014-10" db="EMBL/GenBank/DDBJ databases">
        <title>Draft genome of the hookworm Ancylostoma caninum.</title>
        <authorList>
            <person name="Mitreva M."/>
        </authorList>
    </citation>
    <scope>NUCLEOTIDE SEQUENCE [LARGE SCALE GENOMIC DNA]</scope>
    <source>
        <strain evidence="1 2">Baltimore</strain>
    </source>
</reference>
<dbReference type="OrthoDB" id="5808636at2759"/>
<gene>
    <name evidence="1" type="ORF">ANCCAN_26517</name>
</gene>
<comment type="caution">
    <text evidence="1">The sequence shown here is derived from an EMBL/GenBank/DDBJ whole genome shotgun (WGS) entry which is preliminary data.</text>
</comment>
<evidence type="ECO:0000313" key="1">
    <source>
        <dbReference type="EMBL" id="RCN27747.1"/>
    </source>
</evidence>
<accession>A0A368FC47</accession>
<name>A0A368FC47_ANCCA</name>
<proteinExistence type="predicted"/>
<evidence type="ECO:0000313" key="2">
    <source>
        <dbReference type="Proteomes" id="UP000252519"/>
    </source>
</evidence>
<sequence length="306" mass="35360">LCSWPHVALKHLIFGYKCINALLDPTRRVYLYCLLKISVKSDIVDRSSVKFSFDMIPNDDDENEDEESSSDQVILTDVNGKSRSITFPGCYRVKLSFRMNRPIENPYIEGFLQLGQNIPCRAEGRNAVSNICTNITKTNWCPQSANNQLRGMLTDKETCQFCHVCDTIKEEVKKETSEWKQYFFNEGSEKCDTMQDRQTLRFKMCAPSRRELNEKHGDARDKLQEYWNYLKQGVLTAVVHVMDRSELDNSKRQQCQKMCSTYSSKRGISSSYRNTLLKSIESLCTPKDAYAACVYHTVKFDINGDF</sequence>
<keyword evidence="2" id="KW-1185">Reference proteome</keyword>
<dbReference type="STRING" id="29170.A0A368FC47"/>
<feature type="non-terminal residue" evidence="1">
    <location>
        <position position="1"/>
    </location>
</feature>
<dbReference type="AlphaFoldDB" id="A0A368FC47"/>